<feature type="transmembrane region" description="Helical" evidence="1">
    <location>
        <begin position="120"/>
        <end position="148"/>
    </location>
</feature>
<feature type="transmembrane region" description="Helical" evidence="1">
    <location>
        <begin position="28"/>
        <end position="51"/>
    </location>
</feature>
<dbReference type="EMBL" id="JALKII010000017">
    <property type="protein sequence ID" value="MCK0538847.1"/>
    <property type="molecule type" value="Genomic_DNA"/>
</dbReference>
<evidence type="ECO:0000256" key="1">
    <source>
        <dbReference type="SAM" id="Phobius"/>
    </source>
</evidence>
<feature type="transmembrane region" description="Helical" evidence="1">
    <location>
        <begin position="261"/>
        <end position="280"/>
    </location>
</feature>
<dbReference type="RefSeq" id="WP_246953864.1">
    <property type="nucleotide sequence ID" value="NZ_JALKII010000017.1"/>
</dbReference>
<proteinExistence type="predicted"/>
<dbReference type="PANTHER" id="PTHR30282">
    <property type="entry name" value="P-AMINOBENZOYL GLUTAMATE TRANSPORTER"/>
    <property type="match status" value="1"/>
</dbReference>
<feature type="transmembrane region" description="Helical" evidence="1">
    <location>
        <begin position="210"/>
        <end position="232"/>
    </location>
</feature>
<reference evidence="2" key="1">
    <citation type="submission" date="2022-04" db="EMBL/GenBank/DDBJ databases">
        <title>Alcanivorax sp. CY1518 draft genome sequence.</title>
        <authorList>
            <person name="Zhao G."/>
            <person name="An M."/>
        </authorList>
    </citation>
    <scope>NUCLEOTIDE SEQUENCE</scope>
    <source>
        <strain evidence="2">CY1518</strain>
    </source>
</reference>
<comment type="caution">
    <text evidence="2">The sequence shown here is derived from an EMBL/GenBank/DDBJ whole genome shotgun (WGS) entry which is preliminary data.</text>
</comment>
<feature type="transmembrane region" description="Helical" evidence="1">
    <location>
        <begin position="466"/>
        <end position="491"/>
    </location>
</feature>
<dbReference type="Pfam" id="PF03806">
    <property type="entry name" value="ABG_transport"/>
    <property type="match status" value="1"/>
</dbReference>
<feature type="transmembrane region" description="Helical" evidence="1">
    <location>
        <begin position="300"/>
        <end position="318"/>
    </location>
</feature>
<dbReference type="Proteomes" id="UP001165524">
    <property type="component" value="Unassembled WGS sequence"/>
</dbReference>
<accession>A0ABT0EAR8</accession>
<dbReference type="InterPro" id="IPR004697">
    <property type="entry name" value="AbgT"/>
</dbReference>
<feature type="transmembrane region" description="Helical" evidence="1">
    <location>
        <begin position="339"/>
        <end position="356"/>
    </location>
</feature>
<organism evidence="2 3">
    <name type="scientific">Alcanivorax quisquiliarum</name>
    <dbReference type="NCBI Taxonomy" id="2933565"/>
    <lineage>
        <taxon>Bacteria</taxon>
        <taxon>Pseudomonadati</taxon>
        <taxon>Pseudomonadota</taxon>
        <taxon>Gammaproteobacteria</taxon>
        <taxon>Oceanospirillales</taxon>
        <taxon>Alcanivoracaceae</taxon>
        <taxon>Alcanivorax</taxon>
    </lineage>
</organism>
<feature type="transmembrane region" description="Helical" evidence="1">
    <location>
        <begin position="435"/>
        <end position="454"/>
    </location>
</feature>
<keyword evidence="3" id="KW-1185">Reference proteome</keyword>
<feature type="transmembrane region" description="Helical" evidence="1">
    <location>
        <begin position="160"/>
        <end position="180"/>
    </location>
</feature>
<keyword evidence="1" id="KW-0472">Membrane</keyword>
<sequence>MTTDSSVSHRLLDTLERWGNRLPHPALLFVWLCVLVMACSVGMSLAGVAAVHPVTDEAISVRNLLAAEGVRYVLGSMVTNFTGFAPLGIVLVALIGIGIAERSGLLGAVLAALVRASPQSGLVPVVAFAGVLSSLAVDAGYVVLIPLAGLLFHLAGRHPLAGIAVGFAAVSGGFSANLLIGPVDAMLAGLTTEAARVVDPQITVPASVNYWFIVASTFLVATVITLVTRFWVEPWLGSPPPASESTAAAFPGAADRRALRLAGFATLAVIALILALVVPAGGPLRNADGGLLPSPLIDSSVVLVALIAAVAGITYGYASGSFRRGSDIIQAMEETLSSLAGYLVLMFFAAQFVAWFNWSNIGIVLAIHGANGLGSLALPTALLLILLVLFTALLNLLVGSASAKWGLLAPIFVPMLLLLGIAPEATQAAYRVGDSSTNIITPLMPYFVLVLGFARRYQPEAGVGTLITLMLPYSLTLLGSWSVLLAIWLLAGWPLGF</sequence>
<evidence type="ECO:0000313" key="3">
    <source>
        <dbReference type="Proteomes" id="UP001165524"/>
    </source>
</evidence>
<gene>
    <name evidence="2" type="ORF">MU846_14130</name>
</gene>
<feature type="transmembrane region" description="Helical" evidence="1">
    <location>
        <begin position="405"/>
        <end position="423"/>
    </location>
</feature>
<feature type="transmembrane region" description="Helical" evidence="1">
    <location>
        <begin position="376"/>
        <end position="398"/>
    </location>
</feature>
<keyword evidence="1" id="KW-1133">Transmembrane helix</keyword>
<protein>
    <submittedName>
        <fullName evidence="2">AbgT family transporter</fullName>
    </submittedName>
</protein>
<keyword evidence="1" id="KW-0812">Transmembrane</keyword>
<name>A0ABT0EAR8_9GAMM</name>
<feature type="transmembrane region" description="Helical" evidence="1">
    <location>
        <begin position="72"/>
        <end position="100"/>
    </location>
</feature>
<evidence type="ECO:0000313" key="2">
    <source>
        <dbReference type="EMBL" id="MCK0538847.1"/>
    </source>
</evidence>
<dbReference type="PANTHER" id="PTHR30282:SF0">
    <property type="entry name" value="P-AMINOBENZOYL-GLUTAMATE TRANSPORT PROTEIN"/>
    <property type="match status" value="1"/>
</dbReference>